<keyword evidence="3" id="KW-1185">Reference proteome</keyword>
<gene>
    <name evidence="2" type="ORF">QE152_g34827</name>
</gene>
<proteinExistence type="predicted"/>
<reference evidence="2 3" key="1">
    <citation type="journal article" date="2024" name="BMC Genomics">
        <title>De novo assembly and annotation of Popillia japonica's genome with initial clues to its potential as an invasive pest.</title>
        <authorList>
            <person name="Cucini C."/>
            <person name="Boschi S."/>
            <person name="Funari R."/>
            <person name="Cardaioli E."/>
            <person name="Iannotti N."/>
            <person name="Marturano G."/>
            <person name="Paoli F."/>
            <person name="Bruttini M."/>
            <person name="Carapelli A."/>
            <person name="Frati F."/>
            <person name="Nardi F."/>
        </authorList>
    </citation>
    <scope>NUCLEOTIDE SEQUENCE [LARGE SCALE GENOMIC DNA]</scope>
    <source>
        <strain evidence="2">DMR45628</strain>
    </source>
</reference>
<feature type="region of interest" description="Disordered" evidence="1">
    <location>
        <begin position="1"/>
        <end position="29"/>
    </location>
</feature>
<name>A0AAW1ISN8_POPJA</name>
<accession>A0AAW1ISN8</accession>
<dbReference type="AlphaFoldDB" id="A0AAW1ISN8"/>
<sequence length="172" mass="18539">MIPAVRPTSPHSSSTPRHSGSPAGVGDLTDDQIIAQIRTLQRLLDKRRNTRAANRNLLKDLNSDDHQFPPGVCPVDIDTSFCSTASLVRAVCPGSSKKRKGSSSPLSSPRRIKVTAQIHLSRGGGDSPSGQRVVAPSVANKANIDTKLRKDLNKIDFSSPYRHDHVESVSQA</sequence>
<protein>
    <submittedName>
        <fullName evidence="2">Uncharacterized protein</fullName>
    </submittedName>
</protein>
<evidence type="ECO:0000313" key="3">
    <source>
        <dbReference type="Proteomes" id="UP001458880"/>
    </source>
</evidence>
<evidence type="ECO:0000313" key="2">
    <source>
        <dbReference type="EMBL" id="KAK9692920.1"/>
    </source>
</evidence>
<dbReference type="EMBL" id="JASPKY010000560">
    <property type="protein sequence ID" value="KAK9692920.1"/>
    <property type="molecule type" value="Genomic_DNA"/>
</dbReference>
<feature type="compositionally biased region" description="Low complexity" evidence="1">
    <location>
        <begin position="1"/>
        <end position="22"/>
    </location>
</feature>
<organism evidence="2 3">
    <name type="scientific">Popillia japonica</name>
    <name type="common">Japanese beetle</name>
    <dbReference type="NCBI Taxonomy" id="7064"/>
    <lineage>
        <taxon>Eukaryota</taxon>
        <taxon>Metazoa</taxon>
        <taxon>Ecdysozoa</taxon>
        <taxon>Arthropoda</taxon>
        <taxon>Hexapoda</taxon>
        <taxon>Insecta</taxon>
        <taxon>Pterygota</taxon>
        <taxon>Neoptera</taxon>
        <taxon>Endopterygota</taxon>
        <taxon>Coleoptera</taxon>
        <taxon>Polyphaga</taxon>
        <taxon>Scarabaeiformia</taxon>
        <taxon>Scarabaeidae</taxon>
        <taxon>Rutelinae</taxon>
        <taxon>Popillia</taxon>
    </lineage>
</organism>
<dbReference type="Proteomes" id="UP001458880">
    <property type="component" value="Unassembled WGS sequence"/>
</dbReference>
<comment type="caution">
    <text evidence="2">The sequence shown here is derived from an EMBL/GenBank/DDBJ whole genome shotgun (WGS) entry which is preliminary data.</text>
</comment>
<evidence type="ECO:0000256" key="1">
    <source>
        <dbReference type="SAM" id="MobiDB-lite"/>
    </source>
</evidence>